<evidence type="ECO:0000313" key="3">
    <source>
        <dbReference type="Proteomes" id="UP000523447"/>
    </source>
</evidence>
<sequence length="180" mass="17873">MRATADPAMRLRGSCVGAASATVSVAAHALGGGAPAPGSAGIMLLLATSTVIGSLAAHARTGALRLMALLAVGQVAGHAALSLAPHCHDMLLTAPMLIAHVVAIVVGAGLIRAAESTLLRAISRIRRAVAAVHALLVSGDPVVIVTPDTPGRPHRLVLASGTGRRGPPAYAGSYAVRCSV</sequence>
<dbReference type="Proteomes" id="UP000523447">
    <property type="component" value="Unassembled WGS sequence"/>
</dbReference>
<name>A0A7X6M215_9NOCA</name>
<feature type="transmembrane region" description="Helical" evidence="1">
    <location>
        <begin position="90"/>
        <end position="111"/>
    </location>
</feature>
<dbReference type="EMBL" id="JAAXPE010000023">
    <property type="protein sequence ID" value="NKY87927.1"/>
    <property type="molecule type" value="Genomic_DNA"/>
</dbReference>
<keyword evidence="1" id="KW-0812">Transmembrane</keyword>
<dbReference type="RefSeq" id="WP_157171553.1">
    <property type="nucleotide sequence ID" value="NZ_CAWPHS010000016.1"/>
</dbReference>
<gene>
    <name evidence="2" type="ORF">HGA07_20150</name>
</gene>
<feature type="transmembrane region" description="Helical" evidence="1">
    <location>
        <begin position="66"/>
        <end position="84"/>
    </location>
</feature>
<keyword evidence="1" id="KW-0472">Membrane</keyword>
<evidence type="ECO:0000256" key="1">
    <source>
        <dbReference type="SAM" id="Phobius"/>
    </source>
</evidence>
<keyword evidence="3" id="KW-1185">Reference proteome</keyword>
<protein>
    <submittedName>
        <fullName evidence="2">Uncharacterized protein</fullName>
    </submittedName>
</protein>
<feature type="transmembrane region" description="Helical" evidence="1">
    <location>
        <begin position="41"/>
        <end position="59"/>
    </location>
</feature>
<proteinExistence type="predicted"/>
<accession>A0A7X6M215</accession>
<dbReference type="AlphaFoldDB" id="A0A7X6M215"/>
<evidence type="ECO:0000313" key="2">
    <source>
        <dbReference type="EMBL" id="NKY87927.1"/>
    </source>
</evidence>
<comment type="caution">
    <text evidence="2">The sequence shown here is derived from an EMBL/GenBank/DDBJ whole genome shotgun (WGS) entry which is preliminary data.</text>
</comment>
<organism evidence="2 3">
    <name type="scientific">Nocardia veterana</name>
    <dbReference type="NCBI Taxonomy" id="132249"/>
    <lineage>
        <taxon>Bacteria</taxon>
        <taxon>Bacillati</taxon>
        <taxon>Actinomycetota</taxon>
        <taxon>Actinomycetes</taxon>
        <taxon>Mycobacteriales</taxon>
        <taxon>Nocardiaceae</taxon>
        <taxon>Nocardia</taxon>
    </lineage>
</organism>
<keyword evidence="1" id="KW-1133">Transmembrane helix</keyword>
<reference evidence="2 3" key="1">
    <citation type="submission" date="2020-04" db="EMBL/GenBank/DDBJ databases">
        <title>MicrobeNet Type strains.</title>
        <authorList>
            <person name="Nicholson A.C."/>
        </authorList>
    </citation>
    <scope>NUCLEOTIDE SEQUENCE [LARGE SCALE GENOMIC DNA]</scope>
    <source>
        <strain evidence="2 3">DSM 44445</strain>
    </source>
</reference>